<proteinExistence type="predicted"/>
<name>A0AA86TI51_9EUKA</name>
<comment type="caution">
    <text evidence="1">The sequence shown here is derived from an EMBL/GenBank/DDBJ whole genome shotgun (WGS) entry which is preliminary data.</text>
</comment>
<sequence length="171" mass="19981">MACQSSKSQQSVFIDEISCQTVPELTVILYSSPALFRVAQYFNTIPNPLKVCVVVHMSGKQLLLCDYQFQILIQIYFYSSEQQKREQVKAKLIMQMCGENMYLQTSDQVISSLTFSIILQNWHILIQLKYKHFTDNHQKMKAFERGRQLELEIFHDCCTNLATIELFSFCK</sequence>
<evidence type="ECO:0000313" key="2">
    <source>
        <dbReference type="EMBL" id="CAL6081865.1"/>
    </source>
</evidence>
<gene>
    <name evidence="1" type="ORF">HINF_LOCUS5566</name>
    <name evidence="2" type="ORF">HINF_LOCUS60657</name>
</gene>
<reference evidence="1" key="1">
    <citation type="submission" date="2023-06" db="EMBL/GenBank/DDBJ databases">
        <authorList>
            <person name="Kurt Z."/>
        </authorList>
    </citation>
    <scope>NUCLEOTIDE SEQUENCE</scope>
</reference>
<protein>
    <submittedName>
        <fullName evidence="2">Hypothetical_protein</fullName>
    </submittedName>
</protein>
<organism evidence="1">
    <name type="scientific">Hexamita inflata</name>
    <dbReference type="NCBI Taxonomy" id="28002"/>
    <lineage>
        <taxon>Eukaryota</taxon>
        <taxon>Metamonada</taxon>
        <taxon>Diplomonadida</taxon>
        <taxon>Hexamitidae</taxon>
        <taxon>Hexamitinae</taxon>
        <taxon>Hexamita</taxon>
    </lineage>
</organism>
<keyword evidence="3" id="KW-1185">Reference proteome</keyword>
<dbReference type="Proteomes" id="UP001642409">
    <property type="component" value="Unassembled WGS sequence"/>
</dbReference>
<dbReference type="EMBL" id="CATOUU010000145">
    <property type="protein sequence ID" value="CAI9917921.1"/>
    <property type="molecule type" value="Genomic_DNA"/>
</dbReference>
<reference evidence="2 3" key="2">
    <citation type="submission" date="2024-07" db="EMBL/GenBank/DDBJ databases">
        <authorList>
            <person name="Akdeniz Z."/>
        </authorList>
    </citation>
    <scope>NUCLEOTIDE SEQUENCE [LARGE SCALE GENOMIC DNA]</scope>
</reference>
<dbReference type="AlphaFoldDB" id="A0AA86TI51"/>
<evidence type="ECO:0000313" key="1">
    <source>
        <dbReference type="EMBL" id="CAI9917921.1"/>
    </source>
</evidence>
<accession>A0AA86TI51</accession>
<dbReference type="EMBL" id="CAXDID020000357">
    <property type="protein sequence ID" value="CAL6081865.1"/>
    <property type="molecule type" value="Genomic_DNA"/>
</dbReference>
<evidence type="ECO:0000313" key="3">
    <source>
        <dbReference type="Proteomes" id="UP001642409"/>
    </source>
</evidence>